<sequence>MSNSSLSQFNIAIHDFVRFIKETGHMSGEVNKLETYVEVTRVNARLLISKFQTYVLRDVFVSNILRNNVNYFLNFDIVKEYKIDDNNIALLIDKVRHLVKELVEENNTKNIDTTFNWLKILCFHAYSDIGINASEKFKSLLTESNSTST</sequence>
<accession>A0A6C0AGE2</accession>
<organism evidence="1">
    <name type="scientific">viral metagenome</name>
    <dbReference type="NCBI Taxonomy" id="1070528"/>
    <lineage>
        <taxon>unclassified sequences</taxon>
        <taxon>metagenomes</taxon>
        <taxon>organismal metagenomes</taxon>
    </lineage>
</organism>
<name>A0A6C0AGE2_9ZZZZ</name>
<evidence type="ECO:0000313" key="1">
    <source>
        <dbReference type="EMBL" id="QHS78736.1"/>
    </source>
</evidence>
<reference evidence="1" key="1">
    <citation type="journal article" date="2020" name="Nature">
        <title>Giant virus diversity and host interactions through global metagenomics.</title>
        <authorList>
            <person name="Schulz F."/>
            <person name="Roux S."/>
            <person name="Paez-Espino D."/>
            <person name="Jungbluth S."/>
            <person name="Walsh D.A."/>
            <person name="Denef V.J."/>
            <person name="McMahon K.D."/>
            <person name="Konstantinidis K.T."/>
            <person name="Eloe-Fadrosh E.A."/>
            <person name="Kyrpides N.C."/>
            <person name="Woyke T."/>
        </authorList>
    </citation>
    <scope>NUCLEOTIDE SEQUENCE</scope>
    <source>
        <strain evidence="1">GVMAG-S-1024976-23</strain>
    </source>
</reference>
<proteinExistence type="predicted"/>
<dbReference type="AlphaFoldDB" id="A0A6C0AGE2"/>
<protein>
    <submittedName>
        <fullName evidence="1">Uncharacterized protein</fullName>
    </submittedName>
</protein>
<dbReference type="EMBL" id="MN740602">
    <property type="protein sequence ID" value="QHS78736.1"/>
    <property type="molecule type" value="Genomic_DNA"/>
</dbReference>